<feature type="region of interest" description="Disordered" evidence="1">
    <location>
        <begin position="905"/>
        <end position="932"/>
    </location>
</feature>
<evidence type="ECO:0000313" key="3">
    <source>
        <dbReference type="Proteomes" id="UP001172684"/>
    </source>
</evidence>
<dbReference type="SUPFAM" id="SSF52047">
    <property type="entry name" value="RNI-like"/>
    <property type="match status" value="1"/>
</dbReference>
<feature type="compositionally biased region" description="Polar residues" evidence="1">
    <location>
        <begin position="907"/>
        <end position="932"/>
    </location>
</feature>
<comment type="caution">
    <text evidence="2">The sequence shown here is derived from an EMBL/GenBank/DDBJ whole genome shotgun (WGS) entry which is preliminary data.</text>
</comment>
<dbReference type="InterPro" id="IPR010347">
    <property type="entry name" value="Tdp1"/>
</dbReference>
<dbReference type="EMBL" id="JAPDRL010000030">
    <property type="protein sequence ID" value="KAJ9665323.1"/>
    <property type="molecule type" value="Genomic_DNA"/>
</dbReference>
<dbReference type="PROSITE" id="PS50330">
    <property type="entry name" value="UIM"/>
    <property type="match status" value="1"/>
</dbReference>
<dbReference type="Pfam" id="PF06087">
    <property type="entry name" value="Tyr-DNA_phospho"/>
    <property type="match status" value="1"/>
</dbReference>
<feature type="region of interest" description="Disordered" evidence="1">
    <location>
        <begin position="122"/>
        <end position="146"/>
    </location>
</feature>
<dbReference type="InterPro" id="IPR003903">
    <property type="entry name" value="UIM_dom"/>
</dbReference>
<dbReference type="Proteomes" id="UP001172684">
    <property type="component" value="Unassembled WGS sequence"/>
</dbReference>
<dbReference type="PANTHER" id="PTHR12415">
    <property type="entry name" value="TYROSYL-DNA PHOSPHODIESTERASE 1"/>
    <property type="match status" value="1"/>
</dbReference>
<reference evidence="2" key="1">
    <citation type="submission" date="2022-10" db="EMBL/GenBank/DDBJ databases">
        <title>Culturing micro-colonial fungi from biological soil crusts in the Mojave desert and describing Neophaeococcomyces mojavensis, and introducing the new genera and species Taxawa tesnikishii.</title>
        <authorList>
            <person name="Kurbessoian T."/>
            <person name="Stajich J.E."/>
        </authorList>
    </citation>
    <scope>NUCLEOTIDE SEQUENCE</scope>
    <source>
        <strain evidence="2">TK_1</strain>
    </source>
</reference>
<sequence>MASSDDEEFQKAIALSLESLSEDVDASLVGTSLPQPPVEVAHDNSTIKQGKIVSSGTISPQPLKASEVIAESQTPLNSLDRRAMEEERLARAAARMKRRASISPPPMQREPKRQHIEVIDLDAESPPKIQKTTTHNGDNKPRSPLQYPRGVVKKTWAFGHERSNDIKIEEVLQRADLKLAVLSAFQWDMDWLFRKIDIKTTNVILVMQAKEKADQDRFRSDAAGMPNLRLCFPPMPGQVNCMHSKLMLLSHPRHLRVVVPSANLVSYDWGESGIMENSVFLIDLPLLEDGKRSSVNELTAFGKELMHFLKAMGLEGTVRDSILKFDFSATDHLAFVHTVGGAHYGEDLKRTGYPGLSRAVRTLGLQSGTPFKIDFCASSIGSLSMGFLTLIYKAARGLTVDEVSESGKPKPAKKKKLPMPPADITNDANVEEEGPETLCDDFRIYFPTHDTVASSKGGTNNGGTIWLHSKWWNAPTQVYPILFARGQRRNEDGKISNIAWMYTGSANLSESAWGKLVVDKSKKEAKLNCRNWECGVLMAVPTSSSGDLDDMQSGKFPGMEVFREVYDVPFQYPGAEYGDRKPWFIQDENPKWVETLRHFDIREAFGLLYEHVTLRSYAEIRYFNGRPEGYGGGSPFSMGLNGLATRNTASYVKSWKLLGDWRESDLDDFTKGRVPDNSMMLNIVIRAAMDKMTCLESFGWELNTKPLSTIYQGLATRHTLTSLTLTFPSTRIPRPTVLIPPMPNLRAFKVLNIDPLCYPDDISLLLLHSKNLESLTLNWSPRMRDEGETSVNLHSYFGRCIAAGHIIPVKYLSFSNVFSQHDVDMEQIFRFETMRSVTFINCVGGEDPMTVFLDNSWRMKEPGVIPTQLKMIRGDILDRTHAGMLSRFNGLEELYLVNATRQRHNSRSASMTPMRTSAAASPITRSPSTKETSQESVQVAADYLAAITSHHGHSMRRLLLSDQWRLGHDVVSRLLTACPNLEQLGVSLDGKGPEQLRSLFPLVPKLYALRILIGFEDIQMGQLATMNDSLHEMLLGHELWRPEYKNLRYIGLGDLVFECGKVSHADAMATAKGSRPALIRQIKRVPQEEAKKIEIWGMDSLDV</sequence>
<protein>
    <recommendedName>
        <fullName evidence="4">PLD phosphodiesterase domain-containing protein</fullName>
    </recommendedName>
</protein>
<feature type="region of interest" description="Disordered" evidence="1">
    <location>
        <begin position="403"/>
        <end position="428"/>
    </location>
</feature>
<organism evidence="2 3">
    <name type="scientific">Coniosporium apollinis</name>
    <dbReference type="NCBI Taxonomy" id="61459"/>
    <lineage>
        <taxon>Eukaryota</taxon>
        <taxon>Fungi</taxon>
        <taxon>Dikarya</taxon>
        <taxon>Ascomycota</taxon>
        <taxon>Pezizomycotina</taxon>
        <taxon>Dothideomycetes</taxon>
        <taxon>Dothideomycetes incertae sedis</taxon>
        <taxon>Coniosporium</taxon>
    </lineage>
</organism>
<name>A0ABQ9NTU9_9PEZI</name>
<dbReference type="CDD" id="cd09122">
    <property type="entry name" value="PLDc_Tdp1_1"/>
    <property type="match status" value="1"/>
</dbReference>
<evidence type="ECO:0000313" key="2">
    <source>
        <dbReference type="EMBL" id="KAJ9665323.1"/>
    </source>
</evidence>
<dbReference type="Gene3D" id="3.30.870.10">
    <property type="entry name" value="Endonuclease Chain A"/>
    <property type="match status" value="2"/>
</dbReference>
<evidence type="ECO:0000256" key="1">
    <source>
        <dbReference type="SAM" id="MobiDB-lite"/>
    </source>
</evidence>
<dbReference type="PANTHER" id="PTHR12415:SF4">
    <property type="entry name" value="TYROSYL-DNA PHOSPHODIESTERASE DOMAIN-CONTAINING PROTEIN"/>
    <property type="match status" value="1"/>
</dbReference>
<gene>
    <name evidence="2" type="ORF">H2201_004615</name>
</gene>
<accession>A0ABQ9NTU9</accession>
<proteinExistence type="predicted"/>
<keyword evidence="3" id="KW-1185">Reference proteome</keyword>
<evidence type="ECO:0008006" key="4">
    <source>
        <dbReference type="Google" id="ProtNLM"/>
    </source>
</evidence>
<dbReference type="SUPFAM" id="SSF56024">
    <property type="entry name" value="Phospholipase D/nuclease"/>
    <property type="match status" value="2"/>
</dbReference>